<dbReference type="PRINTS" id="PR00702">
    <property type="entry name" value="ACRIFLAVINRP"/>
</dbReference>
<dbReference type="Gene3D" id="3.30.70.1430">
    <property type="entry name" value="Multidrug efflux transporter AcrB pore domain"/>
    <property type="match status" value="2"/>
</dbReference>
<feature type="domain" description="SSD" evidence="2">
    <location>
        <begin position="355"/>
        <end position="486"/>
    </location>
</feature>
<comment type="caution">
    <text evidence="3">The sequence shown here is derived from an EMBL/GenBank/DDBJ whole genome shotgun (WGS) entry which is preliminary data.</text>
</comment>
<dbReference type="PROSITE" id="PS50156">
    <property type="entry name" value="SSD"/>
    <property type="match status" value="1"/>
</dbReference>
<evidence type="ECO:0000313" key="4">
    <source>
        <dbReference type="Proteomes" id="UP000215509"/>
    </source>
</evidence>
<dbReference type="OrthoDB" id="9757876at2"/>
<dbReference type="GO" id="GO:0005886">
    <property type="term" value="C:plasma membrane"/>
    <property type="evidence" value="ECO:0007669"/>
    <property type="project" value="TreeGrafter"/>
</dbReference>
<proteinExistence type="predicted"/>
<feature type="transmembrane region" description="Helical" evidence="1">
    <location>
        <begin position="357"/>
        <end position="377"/>
    </location>
</feature>
<dbReference type="InterPro" id="IPR001036">
    <property type="entry name" value="Acrflvin-R"/>
</dbReference>
<dbReference type="InterPro" id="IPR000731">
    <property type="entry name" value="SSD"/>
</dbReference>
<dbReference type="SUPFAM" id="SSF82866">
    <property type="entry name" value="Multidrug efflux transporter AcrB transmembrane domain"/>
    <property type="match status" value="2"/>
</dbReference>
<evidence type="ECO:0000313" key="3">
    <source>
        <dbReference type="EMBL" id="OXM84053.1"/>
    </source>
</evidence>
<reference evidence="3 4" key="1">
    <citation type="submission" date="2017-07" db="EMBL/GenBank/DDBJ databases">
        <title>Genome sequencing and assembly of Paenibacillus rigui.</title>
        <authorList>
            <person name="Mayilraj S."/>
        </authorList>
    </citation>
    <scope>NUCLEOTIDE SEQUENCE [LARGE SCALE GENOMIC DNA]</scope>
    <source>
        <strain evidence="3 4">JCM 16352</strain>
    </source>
</reference>
<keyword evidence="4" id="KW-1185">Reference proteome</keyword>
<feature type="transmembrane region" description="Helical" evidence="1">
    <location>
        <begin position="432"/>
        <end position="455"/>
    </location>
</feature>
<protein>
    <submittedName>
        <fullName evidence="3">Transporter</fullName>
    </submittedName>
</protein>
<dbReference type="EMBL" id="NMQW01000035">
    <property type="protein sequence ID" value="OXM84053.1"/>
    <property type="molecule type" value="Genomic_DNA"/>
</dbReference>
<keyword evidence="1" id="KW-0812">Transmembrane</keyword>
<feature type="transmembrane region" description="Helical" evidence="1">
    <location>
        <begin position="882"/>
        <end position="902"/>
    </location>
</feature>
<dbReference type="RefSeq" id="WP_094017162.1">
    <property type="nucleotide sequence ID" value="NZ_NMQW01000035.1"/>
</dbReference>
<dbReference type="Pfam" id="PF00873">
    <property type="entry name" value="ACR_tran"/>
    <property type="match status" value="1"/>
</dbReference>
<accession>A0A229UKY9</accession>
<dbReference type="Gene3D" id="1.20.1640.10">
    <property type="entry name" value="Multidrug efflux transporter AcrB transmembrane domain"/>
    <property type="match status" value="2"/>
</dbReference>
<dbReference type="PANTHER" id="PTHR32063:SF0">
    <property type="entry name" value="SWARMING MOTILITY PROTEIN SWRC"/>
    <property type="match status" value="1"/>
</dbReference>
<feature type="transmembrane region" description="Helical" evidence="1">
    <location>
        <begin position="957"/>
        <end position="976"/>
    </location>
</feature>
<evidence type="ECO:0000259" key="2">
    <source>
        <dbReference type="PROSITE" id="PS50156"/>
    </source>
</evidence>
<dbReference type="Proteomes" id="UP000215509">
    <property type="component" value="Unassembled WGS sequence"/>
</dbReference>
<dbReference type="SUPFAM" id="SSF82714">
    <property type="entry name" value="Multidrug efflux transporter AcrB TolC docking domain, DN and DC subdomains"/>
    <property type="match status" value="2"/>
</dbReference>
<feature type="transmembrane region" description="Helical" evidence="1">
    <location>
        <begin position="856"/>
        <end position="875"/>
    </location>
</feature>
<dbReference type="Gene3D" id="3.30.70.1320">
    <property type="entry name" value="Multidrug efflux transporter AcrB pore domain like"/>
    <property type="match status" value="1"/>
</dbReference>
<feature type="transmembrane region" description="Helical" evidence="1">
    <location>
        <begin position="461"/>
        <end position="488"/>
    </location>
</feature>
<dbReference type="PANTHER" id="PTHR32063">
    <property type="match status" value="1"/>
</dbReference>
<evidence type="ECO:0000256" key="1">
    <source>
        <dbReference type="SAM" id="Phobius"/>
    </source>
</evidence>
<name>A0A229UKY9_9BACL</name>
<gene>
    <name evidence="3" type="ORF">CF651_22695</name>
</gene>
<dbReference type="AlphaFoldDB" id="A0A229UKY9"/>
<dbReference type="Gene3D" id="3.30.2090.10">
    <property type="entry name" value="Multidrug efflux transporter AcrB TolC docking domain, DN and DC subdomains"/>
    <property type="match status" value="2"/>
</dbReference>
<sequence>MDRFTKFSMKNVSALFIIILLLFGSGVFAANKLKVENMPDISFPVVVVTTQYAGAPKDVMDEITDPIEEKLANIEDLDSMTSTSSDNFSTIVIQFKQNVKDTDKKKQDIESLLQDVKLPATAAQPKVSTFGASSFATNYLVAYAENGMSQTELDKLYNDTIEPHLESIKGIDHLDVVGARDSSLDIELDASALNMYGLTPTQVSNAISAALTKSPIGSVKLSGNEKMARVKGDIKSLYELEQLEISTSQNGVITLSQVAKVKSITESDFNGRLDGKPAIGIIMYKTGSANAVEFSDAIKKQISDWKTSMPNVVFKSTYDSADQIKESINGMLREGVVGALLASLMILIFLRNIRMTIIVLVSIPLSILITLLLMWQLDLTLNTMTLGGMFIAIGRVVDDAIVVIENIYASLEKAQKRNDSVILLATKQVSSAITSSTLATVSVFAPMGLVSGIVGELFRPFAITVAVALLSSLLVALTVIPMLAKLLVLRGNSVKSHGSHEEKPGRFMALYERVLQWCLNHRIKTLLLAAVLFVGTLAATVPMLKVSFIPESKPSRTMYFQLKLPNETSFDAMDLKSKELEKLLSDTKDSSGEKVFTFVEALVGYSGDDEKQTPYAAQIYVEVNEKVDADTVKAQVKDFIQSELPKGSEVEPRSLGGGSGVSSTDFKYSLKGEDQDQLEIAAAKVKEKLKEFPELSEIEDNLSDAKTEVEIEVDQSKARAYGLNASTVRDTARAWIQKQTLGDLKFDNLTYTTTVSMNMSDKDSLEKLGNIPFTTSSGTTVYLKQVAKISEVKAAVSLARDSQKQVVSVSAKINVDDKNKVSQQVTKALQEVELPDGVSREVKGVSEDINESFSQLFMAMAVAVAVVYLIMVLAFGNASAPFAILFSLPLAAIGGLIGLVVIREPLSVTSMIGFMMLIGIVVTNAIVLIDRAQQLREEGYTVRHALLEAGRVRFRPIIMTAGATIMALVPLALGLSGEGGLIGKGLGIVVIGGLVTSTILTLVVVPIVYEMLEGFKQRMSRMFNKNKNKQADAEAGTLDM</sequence>
<feature type="transmembrane region" description="Helical" evidence="1">
    <location>
        <begin position="525"/>
        <end position="544"/>
    </location>
</feature>
<keyword evidence="1" id="KW-0472">Membrane</keyword>
<feature type="transmembrane region" description="Helical" evidence="1">
    <location>
        <begin position="908"/>
        <end position="929"/>
    </location>
</feature>
<dbReference type="Gene3D" id="3.30.70.1440">
    <property type="entry name" value="Multidrug efflux transporter AcrB pore domain"/>
    <property type="match status" value="1"/>
</dbReference>
<feature type="transmembrane region" description="Helical" evidence="1">
    <location>
        <begin position="331"/>
        <end position="350"/>
    </location>
</feature>
<dbReference type="GO" id="GO:0042910">
    <property type="term" value="F:xenobiotic transmembrane transporter activity"/>
    <property type="evidence" value="ECO:0007669"/>
    <property type="project" value="TreeGrafter"/>
</dbReference>
<feature type="transmembrane region" description="Helical" evidence="1">
    <location>
        <begin position="988"/>
        <end position="1012"/>
    </location>
</feature>
<keyword evidence="1" id="KW-1133">Transmembrane helix</keyword>
<dbReference type="InterPro" id="IPR027463">
    <property type="entry name" value="AcrB_DN_DC_subdom"/>
</dbReference>
<organism evidence="3 4">
    <name type="scientific">Paenibacillus rigui</name>
    <dbReference type="NCBI Taxonomy" id="554312"/>
    <lineage>
        <taxon>Bacteria</taxon>
        <taxon>Bacillati</taxon>
        <taxon>Bacillota</taxon>
        <taxon>Bacilli</taxon>
        <taxon>Bacillales</taxon>
        <taxon>Paenibacillaceae</taxon>
        <taxon>Paenibacillus</taxon>
    </lineage>
</organism>
<dbReference type="SUPFAM" id="SSF82693">
    <property type="entry name" value="Multidrug efflux transporter AcrB pore domain, PN1, PN2, PC1 and PC2 subdomains"/>
    <property type="match status" value="2"/>
</dbReference>